<keyword evidence="2" id="KW-0175">Coiled coil</keyword>
<dbReference type="Pfam" id="PF00691">
    <property type="entry name" value="OmpA"/>
    <property type="match status" value="1"/>
</dbReference>
<feature type="coiled-coil region" evidence="2">
    <location>
        <begin position="200"/>
        <end position="255"/>
    </location>
</feature>
<dbReference type="CDD" id="cd07185">
    <property type="entry name" value="OmpA_C-like"/>
    <property type="match status" value="1"/>
</dbReference>
<evidence type="ECO:0000256" key="2">
    <source>
        <dbReference type="SAM" id="Coils"/>
    </source>
</evidence>
<keyword evidence="5" id="KW-0966">Cell projection</keyword>
<evidence type="ECO:0000313" key="5">
    <source>
        <dbReference type="EMBL" id="GGB28969.1"/>
    </source>
</evidence>
<proteinExistence type="predicted"/>
<accession>A0ABQ1I9I8</accession>
<dbReference type="EMBL" id="BMDZ01000005">
    <property type="protein sequence ID" value="GGB28969.1"/>
    <property type="molecule type" value="Genomic_DNA"/>
</dbReference>
<dbReference type="PROSITE" id="PS51123">
    <property type="entry name" value="OMPA_2"/>
    <property type="match status" value="1"/>
</dbReference>
<keyword evidence="5" id="KW-0969">Cilium</keyword>
<gene>
    <name evidence="5" type="ORF">GCM10011505_07850</name>
</gene>
<keyword evidence="5" id="KW-0282">Flagellum</keyword>
<sequence length="431" mass="47837">MRRLRRKQGGSDIWPGFVDALSSLLLVIIFLLVVFMLAQFYLSQALSGREEKLDQLTRQLNELTELLNLERAGSEELRVTLDRVSSDLERSTAERDSLAARVSAADQRITALEQALNEAAESQRTTEADRARIASALESAEADKRSLTDRMAELEERLRILDERLAASEQTADDRALALQSAGDRLADADRTIEAQSSSLMAALDRVDRQTARAETAESRADAAESRLTDMAAQLERLNQELARLSALLDESRERSEEQKAVIADLGQKLNQALAAKVEELARYRSEFFGRLREVLGGREDIQIVGDRFVFQSEVLFDSGASEISPAGRTQLARLGDALNQIAGEIPDDINWVLQVDGHTDVRPISTAAFASNWELSAARAISVVKFLISQGVPPWRLAAAGYGEFHPIDTAETSDAYRRNRRIELKLTNK</sequence>
<comment type="caution">
    <text evidence="5">The sequence shown here is derived from an EMBL/GenBank/DDBJ whole genome shotgun (WGS) entry which is preliminary data.</text>
</comment>
<keyword evidence="6" id="KW-1185">Reference proteome</keyword>
<feature type="transmembrane region" description="Helical" evidence="3">
    <location>
        <begin position="21"/>
        <end position="42"/>
    </location>
</feature>
<evidence type="ECO:0000259" key="4">
    <source>
        <dbReference type="PROSITE" id="PS51123"/>
    </source>
</evidence>
<keyword evidence="1 3" id="KW-0472">Membrane</keyword>
<keyword evidence="3" id="KW-0812">Transmembrane</keyword>
<dbReference type="RefSeq" id="WP_188575107.1">
    <property type="nucleotide sequence ID" value="NZ_BMDZ01000005.1"/>
</dbReference>
<feature type="coiled-coil region" evidence="2">
    <location>
        <begin position="46"/>
        <end position="171"/>
    </location>
</feature>
<evidence type="ECO:0000256" key="1">
    <source>
        <dbReference type="PROSITE-ProRule" id="PRU00473"/>
    </source>
</evidence>
<dbReference type="InterPro" id="IPR036737">
    <property type="entry name" value="OmpA-like_sf"/>
</dbReference>
<dbReference type="PANTHER" id="PTHR30329:SF21">
    <property type="entry name" value="LIPOPROTEIN YIAD-RELATED"/>
    <property type="match status" value="1"/>
</dbReference>
<name>A0ABQ1I9I8_9PROT</name>
<feature type="domain" description="OmpA-like" evidence="4">
    <location>
        <begin position="305"/>
        <end position="431"/>
    </location>
</feature>
<reference evidence="6" key="1">
    <citation type="journal article" date="2019" name="Int. J. Syst. Evol. Microbiol.">
        <title>The Global Catalogue of Microorganisms (GCM) 10K type strain sequencing project: providing services to taxonomists for standard genome sequencing and annotation.</title>
        <authorList>
            <consortium name="The Broad Institute Genomics Platform"/>
            <consortium name="The Broad Institute Genome Sequencing Center for Infectious Disease"/>
            <person name="Wu L."/>
            <person name="Ma J."/>
        </authorList>
    </citation>
    <scope>NUCLEOTIDE SEQUENCE [LARGE SCALE GENOMIC DNA]</scope>
    <source>
        <strain evidence="6">CGMCC 1.10188</strain>
    </source>
</reference>
<dbReference type="InterPro" id="IPR050330">
    <property type="entry name" value="Bact_OuterMem_StrucFunc"/>
</dbReference>
<dbReference type="InterPro" id="IPR006665">
    <property type="entry name" value="OmpA-like"/>
</dbReference>
<evidence type="ECO:0000313" key="6">
    <source>
        <dbReference type="Proteomes" id="UP000603352"/>
    </source>
</evidence>
<protein>
    <submittedName>
        <fullName evidence="5">Flagellar motor protein MotB</fullName>
    </submittedName>
</protein>
<dbReference type="Proteomes" id="UP000603352">
    <property type="component" value="Unassembled WGS sequence"/>
</dbReference>
<evidence type="ECO:0000256" key="3">
    <source>
        <dbReference type="SAM" id="Phobius"/>
    </source>
</evidence>
<dbReference type="NCBIfam" id="NF006543">
    <property type="entry name" value="PRK09039.1-2"/>
    <property type="match status" value="1"/>
</dbReference>
<dbReference type="Gene3D" id="3.30.1330.60">
    <property type="entry name" value="OmpA-like domain"/>
    <property type="match status" value="1"/>
</dbReference>
<keyword evidence="3" id="KW-1133">Transmembrane helix</keyword>
<dbReference type="PANTHER" id="PTHR30329">
    <property type="entry name" value="STATOR ELEMENT OF FLAGELLAR MOTOR COMPLEX"/>
    <property type="match status" value="1"/>
</dbReference>
<dbReference type="SUPFAM" id="SSF57997">
    <property type="entry name" value="Tropomyosin"/>
    <property type="match status" value="1"/>
</dbReference>
<dbReference type="SUPFAM" id="SSF103088">
    <property type="entry name" value="OmpA-like"/>
    <property type="match status" value="1"/>
</dbReference>
<organism evidence="5 6">
    <name type="scientific">Tistrella bauzanensis</name>
    <dbReference type="NCBI Taxonomy" id="657419"/>
    <lineage>
        <taxon>Bacteria</taxon>
        <taxon>Pseudomonadati</taxon>
        <taxon>Pseudomonadota</taxon>
        <taxon>Alphaproteobacteria</taxon>
        <taxon>Geminicoccales</taxon>
        <taxon>Geminicoccaceae</taxon>
        <taxon>Tistrella</taxon>
    </lineage>
</organism>